<dbReference type="RefSeq" id="XP_004376450.1">
    <property type="nucleotide sequence ID" value="XM_004376393.1"/>
</dbReference>
<feature type="domain" description="RESP18" evidence="4">
    <location>
        <begin position="179"/>
        <end position="281"/>
    </location>
</feature>
<evidence type="ECO:0000259" key="4">
    <source>
        <dbReference type="Pfam" id="PF14948"/>
    </source>
</evidence>
<dbReference type="GeneID" id="101343506"/>
<dbReference type="InterPro" id="IPR029403">
    <property type="entry name" value="RESP18_dom"/>
</dbReference>
<comment type="subcellular location">
    <subcellularLocation>
        <location evidence="1">Cytoplasmic vesicle</location>
        <location evidence="1">Secretory vesicle</location>
    </subcellularLocation>
</comment>
<evidence type="ECO:0000313" key="5">
    <source>
        <dbReference type="Proteomes" id="UP000248480"/>
    </source>
</evidence>
<dbReference type="InterPro" id="IPR024833">
    <property type="entry name" value="RESP18"/>
</dbReference>
<dbReference type="CTD" id="389075"/>
<dbReference type="OrthoDB" id="9837799at2759"/>
<dbReference type="STRING" id="127582.A0A2Y9DKY8"/>
<sequence length="316" mass="34329">MGPKRSGLKKDWGFRRRSGGGGLLVGQRTQNALRAGRGKGEPRRAEAPRKVTCAEGSASAAFGPDLGETRRLVRGQDVSLSLVRLVVAIRSYKGRGGGGLYFSAPPSGDAPSESRDVSTYPTSGRGGAWATWTMERARGARSMPRPPWPGGPGVLRLLVCFLLLNSRPGGCSDISANDGQGQVGLGHLWPLQGLTTPVFWHLQGVFQQIIPQGLLWKDDITQDVMTQKMEHMSRRHPPEPCLRDGKAAFPTKTTGMRGKQQEKLRLLFPKSPVTKVNRGPCFTSKLVPKALKQEVAYPIKGFFEPFPTVGHNLVAD</sequence>
<dbReference type="PANTHER" id="PTHR17314:SF0">
    <property type="entry name" value="REGULATED ENDOCRINE-SPECIFIC PROTEIN 18"/>
    <property type="match status" value="1"/>
</dbReference>
<dbReference type="SMART" id="SM01305">
    <property type="entry name" value="RESP18"/>
    <property type="match status" value="1"/>
</dbReference>
<organism evidence="5 6">
    <name type="scientific">Trichechus manatus latirostris</name>
    <name type="common">Florida manatee</name>
    <dbReference type="NCBI Taxonomy" id="127582"/>
    <lineage>
        <taxon>Eukaryota</taxon>
        <taxon>Metazoa</taxon>
        <taxon>Chordata</taxon>
        <taxon>Craniata</taxon>
        <taxon>Vertebrata</taxon>
        <taxon>Euteleostomi</taxon>
        <taxon>Mammalia</taxon>
        <taxon>Eutheria</taxon>
        <taxon>Afrotheria</taxon>
        <taxon>Sirenia</taxon>
        <taxon>Trichechidae</taxon>
        <taxon>Trichechus</taxon>
    </lineage>
</organism>
<protein>
    <submittedName>
        <fullName evidence="6">Regulated endocrine-specific protein 18</fullName>
    </submittedName>
</protein>
<dbReference type="AlphaFoldDB" id="A0A2Y9DKY8"/>
<dbReference type="InParanoid" id="A0A2Y9DKY8"/>
<evidence type="ECO:0000313" key="6">
    <source>
        <dbReference type="RefSeq" id="XP_004376450.1"/>
    </source>
</evidence>
<keyword evidence="2" id="KW-0968">Cytoplasmic vesicle</keyword>
<reference evidence="6" key="1">
    <citation type="submission" date="2025-08" db="UniProtKB">
        <authorList>
            <consortium name="RefSeq"/>
        </authorList>
    </citation>
    <scope>IDENTIFICATION</scope>
</reference>
<dbReference type="PANTHER" id="PTHR17314">
    <property type="entry name" value="REGULATED ENDOCRINE SPECIFIC PROTEIN 18"/>
    <property type="match status" value="1"/>
</dbReference>
<proteinExistence type="predicted"/>
<gene>
    <name evidence="6" type="primary">RESP18</name>
</gene>
<feature type="region of interest" description="Disordered" evidence="3">
    <location>
        <begin position="1"/>
        <end position="49"/>
    </location>
</feature>
<dbReference type="GO" id="GO:0005783">
    <property type="term" value="C:endoplasmic reticulum"/>
    <property type="evidence" value="ECO:0007669"/>
    <property type="project" value="TreeGrafter"/>
</dbReference>
<dbReference type="KEGG" id="tmu:101343506"/>
<evidence type="ECO:0000256" key="1">
    <source>
        <dbReference type="ARBA" id="ARBA00004398"/>
    </source>
</evidence>
<dbReference type="GO" id="GO:0030133">
    <property type="term" value="C:transport vesicle"/>
    <property type="evidence" value="ECO:0007669"/>
    <property type="project" value="UniProtKB-SubCell"/>
</dbReference>
<evidence type="ECO:0000256" key="2">
    <source>
        <dbReference type="ARBA" id="ARBA00023329"/>
    </source>
</evidence>
<dbReference type="FunCoup" id="A0A2Y9DKY8">
    <property type="interactions" value="25"/>
</dbReference>
<evidence type="ECO:0000256" key="3">
    <source>
        <dbReference type="SAM" id="MobiDB-lite"/>
    </source>
</evidence>
<feature type="compositionally biased region" description="Basic and acidic residues" evidence="3">
    <location>
        <begin position="38"/>
        <end position="49"/>
    </location>
</feature>
<feature type="region of interest" description="Disordered" evidence="3">
    <location>
        <begin position="104"/>
        <end position="124"/>
    </location>
</feature>
<name>A0A2Y9DKY8_TRIMA</name>
<accession>A0A2Y9DKY8</accession>
<dbReference type="Proteomes" id="UP000248480">
    <property type="component" value="Unplaced"/>
</dbReference>
<keyword evidence="5" id="KW-1185">Reference proteome</keyword>
<dbReference type="Pfam" id="PF14948">
    <property type="entry name" value="RESP18"/>
    <property type="match status" value="1"/>
</dbReference>